<keyword evidence="2" id="KW-1185">Reference proteome</keyword>
<proteinExistence type="predicted"/>
<sequence length="120" mass="14028">MFNSLWIRTAYDASLPLKCSVGSSRRSISLIKHRIWQHQNNLLINEIHLNQRFLIKISSRLILIVLPKLPIDECKDIKKDSHSRYVLPTLYGSQIQPLYTNSASLTFKTFFQAHAYMLLR</sequence>
<reference evidence="1" key="1">
    <citation type="submission" date="2021-08" db="EMBL/GenBank/DDBJ databases">
        <title>WGS assembly of Ceratopteris richardii.</title>
        <authorList>
            <person name="Marchant D.B."/>
            <person name="Chen G."/>
            <person name="Jenkins J."/>
            <person name="Shu S."/>
            <person name="Leebens-Mack J."/>
            <person name="Grimwood J."/>
            <person name="Schmutz J."/>
            <person name="Soltis P."/>
            <person name="Soltis D."/>
            <person name="Chen Z.-H."/>
        </authorList>
    </citation>
    <scope>NUCLEOTIDE SEQUENCE</scope>
    <source>
        <strain evidence="1">Whitten #5841</strain>
        <tissue evidence="1">Leaf</tissue>
    </source>
</reference>
<evidence type="ECO:0000313" key="1">
    <source>
        <dbReference type="EMBL" id="KAH7437146.1"/>
    </source>
</evidence>
<dbReference type="EMBL" id="CM035410">
    <property type="protein sequence ID" value="KAH7437146.1"/>
    <property type="molecule type" value="Genomic_DNA"/>
</dbReference>
<name>A0A8T2UTD2_CERRI</name>
<dbReference type="AlphaFoldDB" id="A0A8T2UTD2"/>
<evidence type="ECO:0000313" key="2">
    <source>
        <dbReference type="Proteomes" id="UP000825935"/>
    </source>
</evidence>
<organism evidence="1 2">
    <name type="scientific">Ceratopteris richardii</name>
    <name type="common">Triangle waterfern</name>
    <dbReference type="NCBI Taxonomy" id="49495"/>
    <lineage>
        <taxon>Eukaryota</taxon>
        <taxon>Viridiplantae</taxon>
        <taxon>Streptophyta</taxon>
        <taxon>Embryophyta</taxon>
        <taxon>Tracheophyta</taxon>
        <taxon>Polypodiopsida</taxon>
        <taxon>Polypodiidae</taxon>
        <taxon>Polypodiales</taxon>
        <taxon>Pteridineae</taxon>
        <taxon>Pteridaceae</taxon>
        <taxon>Parkerioideae</taxon>
        <taxon>Ceratopteris</taxon>
    </lineage>
</organism>
<comment type="caution">
    <text evidence="1">The sequence shown here is derived from an EMBL/GenBank/DDBJ whole genome shotgun (WGS) entry which is preliminary data.</text>
</comment>
<dbReference type="Proteomes" id="UP000825935">
    <property type="component" value="Chromosome 5"/>
</dbReference>
<gene>
    <name evidence="1" type="ORF">KP509_05G058500</name>
</gene>
<protein>
    <submittedName>
        <fullName evidence="1">Uncharacterized protein</fullName>
    </submittedName>
</protein>
<accession>A0A8T2UTD2</accession>